<evidence type="ECO:0000313" key="2">
    <source>
        <dbReference type="Proteomes" id="UP000287166"/>
    </source>
</evidence>
<comment type="caution">
    <text evidence="1">The sequence shown here is derived from an EMBL/GenBank/DDBJ whole genome shotgun (WGS) entry which is preliminary data.</text>
</comment>
<evidence type="ECO:0000313" key="1">
    <source>
        <dbReference type="EMBL" id="GBE88820.1"/>
    </source>
</evidence>
<dbReference type="InParanoid" id="A0A401H385"/>
<sequence>MGSTTSSRSTTMRGGNSRATCWEDAKVSEIDLYGFGLNFTAWDAACFAPTYEEQMIKNNIPIPSSHKADWGLLVSTSGTSGGACRARASSIMYMARSCNSL</sequence>
<dbReference type="GeneID" id="38785737"/>
<keyword evidence="2" id="KW-1185">Reference proteome</keyword>
<dbReference type="AlphaFoldDB" id="A0A401H385"/>
<dbReference type="EMBL" id="BFAD01000014">
    <property type="protein sequence ID" value="GBE88820.1"/>
    <property type="molecule type" value="Genomic_DNA"/>
</dbReference>
<accession>A0A401H385</accession>
<organism evidence="1 2">
    <name type="scientific">Sparassis crispa</name>
    <dbReference type="NCBI Taxonomy" id="139825"/>
    <lineage>
        <taxon>Eukaryota</taxon>
        <taxon>Fungi</taxon>
        <taxon>Dikarya</taxon>
        <taxon>Basidiomycota</taxon>
        <taxon>Agaricomycotina</taxon>
        <taxon>Agaricomycetes</taxon>
        <taxon>Polyporales</taxon>
        <taxon>Sparassidaceae</taxon>
        <taxon>Sparassis</taxon>
    </lineage>
</organism>
<proteinExistence type="predicted"/>
<dbReference type="RefSeq" id="XP_027619733.1">
    <property type="nucleotide sequence ID" value="XM_027763932.1"/>
</dbReference>
<reference evidence="1 2" key="1">
    <citation type="journal article" date="2018" name="Sci. Rep.">
        <title>Genome sequence of the cauliflower mushroom Sparassis crispa (Hanabiratake) and its association with beneficial usage.</title>
        <authorList>
            <person name="Kiyama R."/>
            <person name="Furutani Y."/>
            <person name="Kawaguchi K."/>
            <person name="Nakanishi T."/>
        </authorList>
    </citation>
    <scope>NUCLEOTIDE SEQUENCE [LARGE SCALE GENOMIC DNA]</scope>
</reference>
<dbReference type="Proteomes" id="UP000287166">
    <property type="component" value="Unassembled WGS sequence"/>
</dbReference>
<gene>
    <name evidence="1" type="ORF">SCP_1402260</name>
</gene>
<name>A0A401H385_9APHY</name>
<protein>
    <submittedName>
        <fullName evidence="1">Uncharacterized protein</fullName>
    </submittedName>
</protein>